<evidence type="ECO:0008006" key="3">
    <source>
        <dbReference type="Google" id="ProtNLM"/>
    </source>
</evidence>
<comment type="caution">
    <text evidence="1">The sequence shown here is derived from an EMBL/GenBank/DDBJ whole genome shotgun (WGS) entry which is preliminary data.</text>
</comment>
<evidence type="ECO:0000313" key="1">
    <source>
        <dbReference type="EMBL" id="NYD89729.1"/>
    </source>
</evidence>
<accession>A0A7Y9FM26</accession>
<dbReference type="Proteomes" id="UP000517753">
    <property type="component" value="Unassembled WGS sequence"/>
</dbReference>
<dbReference type="RefSeq" id="WP_179508249.1">
    <property type="nucleotide sequence ID" value="NZ_JACCBY010000002.1"/>
</dbReference>
<name>A0A7Y9FM26_9SPHN</name>
<dbReference type="EMBL" id="JACCBY010000002">
    <property type="protein sequence ID" value="NYD89729.1"/>
    <property type="molecule type" value="Genomic_DNA"/>
</dbReference>
<gene>
    <name evidence="1" type="ORF">HD841_001509</name>
</gene>
<dbReference type="PROSITE" id="PS51257">
    <property type="entry name" value="PROKAR_LIPOPROTEIN"/>
    <property type="match status" value="1"/>
</dbReference>
<keyword evidence="2" id="KW-1185">Reference proteome</keyword>
<evidence type="ECO:0000313" key="2">
    <source>
        <dbReference type="Proteomes" id="UP000517753"/>
    </source>
</evidence>
<sequence length="125" mass="12688">MPISDRAAAGAALLLLAACSDPRTGGNAVAQAVAEHDGDILCARGGAAMARDCTVNRTPGTRGLILTLRHPDGGFRRLLVTRDGRGVVAADGAEPAMVSIVEKGTIDVAVGGDRYRLPATIGAAR</sequence>
<dbReference type="AlphaFoldDB" id="A0A7Y9FM26"/>
<organism evidence="1 2">
    <name type="scientific">Sphingomonas melonis</name>
    <dbReference type="NCBI Taxonomy" id="152682"/>
    <lineage>
        <taxon>Bacteria</taxon>
        <taxon>Pseudomonadati</taxon>
        <taxon>Pseudomonadota</taxon>
        <taxon>Alphaproteobacteria</taxon>
        <taxon>Sphingomonadales</taxon>
        <taxon>Sphingomonadaceae</taxon>
        <taxon>Sphingomonas</taxon>
    </lineage>
</organism>
<protein>
    <recommendedName>
        <fullName evidence="3">Lipoprotein</fullName>
    </recommendedName>
</protein>
<reference evidence="1 2" key="1">
    <citation type="submission" date="2020-08" db="EMBL/GenBank/DDBJ databases">
        <title>The Agave Microbiome: Exploring the role of microbial communities in plant adaptations to desert environments.</title>
        <authorList>
            <person name="Partida-Martinez L.P."/>
        </authorList>
    </citation>
    <scope>NUCLEOTIDE SEQUENCE [LARGE SCALE GENOMIC DNA]</scope>
    <source>
        <strain evidence="1 2">AS2.3</strain>
    </source>
</reference>
<proteinExistence type="predicted"/>